<dbReference type="EMBL" id="BACD03000010">
    <property type="protein sequence ID" value="GAO47644.1"/>
    <property type="molecule type" value="Genomic_DNA"/>
</dbReference>
<accession>A0A0E9NCS9</accession>
<reference evidence="1 2" key="1">
    <citation type="journal article" date="2011" name="J. Gen. Appl. Microbiol.">
        <title>Draft genome sequencing of the enigmatic yeast Saitoella complicata.</title>
        <authorList>
            <person name="Nishida H."/>
            <person name="Hamamoto M."/>
            <person name="Sugiyama J."/>
        </authorList>
    </citation>
    <scope>NUCLEOTIDE SEQUENCE [LARGE SCALE GENOMIC DNA]</scope>
    <source>
        <strain evidence="1 2">NRRL Y-17804</strain>
    </source>
</reference>
<dbReference type="Pfam" id="PF10775">
    <property type="entry name" value="ATP_sub_h"/>
    <property type="match status" value="1"/>
</dbReference>
<dbReference type="InterPro" id="IPR019711">
    <property type="entry name" value="ATP_synth_F0_suH"/>
</dbReference>
<dbReference type="AlphaFoldDB" id="A0A0E9NCS9"/>
<dbReference type="STRING" id="698492.A0A0E9NCS9"/>
<protein>
    <recommendedName>
        <fullName evidence="3">ATP synthase subunit H, mitochondrial</fullName>
    </recommendedName>
</protein>
<evidence type="ECO:0008006" key="3">
    <source>
        <dbReference type="Google" id="ProtNLM"/>
    </source>
</evidence>
<reference evidence="1 2" key="3">
    <citation type="journal article" date="2015" name="Genome Announc.">
        <title>Draft Genome Sequence of the Archiascomycetous Yeast Saitoella complicata.</title>
        <authorList>
            <person name="Yamauchi K."/>
            <person name="Kondo S."/>
            <person name="Hamamoto M."/>
            <person name="Takahashi Y."/>
            <person name="Ogura Y."/>
            <person name="Hayashi T."/>
            <person name="Nishida H."/>
        </authorList>
    </citation>
    <scope>NUCLEOTIDE SEQUENCE [LARGE SCALE GENOMIC DNA]</scope>
    <source>
        <strain evidence="1 2">NRRL Y-17804</strain>
    </source>
</reference>
<name>A0A0E9NCS9_SAICN</name>
<proteinExistence type="predicted"/>
<dbReference type="Proteomes" id="UP000033140">
    <property type="component" value="Unassembled WGS sequence"/>
</dbReference>
<dbReference type="PANTHER" id="PTHR28207:SF1">
    <property type="entry name" value="ATP SYNTHASE SUBUNIT H, MITOCHONDRIAL"/>
    <property type="match status" value="1"/>
</dbReference>
<keyword evidence="2" id="KW-1185">Reference proteome</keyword>
<gene>
    <name evidence="1" type="ORF">G7K_1844-t1</name>
</gene>
<reference evidence="1 2" key="2">
    <citation type="journal article" date="2014" name="J. Gen. Appl. Microbiol.">
        <title>The early diverging ascomycetous budding yeast Saitoella complicata has three histone deacetylases belonging to the Clr6, Hos2, and Rpd3 lineages.</title>
        <authorList>
            <person name="Nishida H."/>
            <person name="Matsumoto T."/>
            <person name="Kondo S."/>
            <person name="Hamamoto M."/>
            <person name="Yoshikawa H."/>
        </authorList>
    </citation>
    <scope>NUCLEOTIDE SEQUENCE [LARGE SCALE GENOMIC DNA]</scope>
    <source>
        <strain evidence="1 2">NRRL Y-17804</strain>
    </source>
</reference>
<organism evidence="1 2">
    <name type="scientific">Saitoella complicata (strain BCRC 22490 / CBS 7301 / JCM 7358 / NBRC 10748 / NRRL Y-17804)</name>
    <dbReference type="NCBI Taxonomy" id="698492"/>
    <lineage>
        <taxon>Eukaryota</taxon>
        <taxon>Fungi</taxon>
        <taxon>Dikarya</taxon>
        <taxon>Ascomycota</taxon>
        <taxon>Taphrinomycotina</taxon>
        <taxon>Taphrinomycotina incertae sedis</taxon>
        <taxon>Saitoella</taxon>
    </lineage>
</organism>
<evidence type="ECO:0000313" key="2">
    <source>
        <dbReference type="Proteomes" id="UP000033140"/>
    </source>
</evidence>
<sequence length="108" mass="11748">MFSRTLRLTARVARVQVVPARTFAISSVRSADPLQDLYIKELRSYKAPTIKASDAEGQVKAWKAPATPVAPSVETGDLAGELSAYENETVQLEAVEAVEGEVQKTGEW</sequence>
<dbReference type="GO" id="GO:0046933">
    <property type="term" value="F:proton-transporting ATP synthase activity, rotational mechanism"/>
    <property type="evidence" value="ECO:0007669"/>
    <property type="project" value="TreeGrafter"/>
</dbReference>
<dbReference type="OMA" id="EGQVKNW"/>
<evidence type="ECO:0000313" key="1">
    <source>
        <dbReference type="EMBL" id="GAO47644.1"/>
    </source>
</evidence>
<comment type="caution">
    <text evidence="1">The sequence shown here is derived from an EMBL/GenBank/DDBJ whole genome shotgun (WGS) entry which is preliminary data.</text>
</comment>
<dbReference type="PANTHER" id="PTHR28207">
    <property type="entry name" value="ATP SYNTHASE SUBUNIT H, MITOCHONDRIAL"/>
    <property type="match status" value="1"/>
</dbReference>